<evidence type="ECO:0000313" key="2">
    <source>
        <dbReference type="EMBL" id="TDY65178.1"/>
    </source>
</evidence>
<evidence type="ECO:0000256" key="1">
    <source>
        <dbReference type="SAM" id="MobiDB-lite"/>
    </source>
</evidence>
<dbReference type="Gene3D" id="3.20.70.20">
    <property type="match status" value="1"/>
</dbReference>
<dbReference type="NCBIfam" id="TIGR02487">
    <property type="entry name" value="NrdD"/>
    <property type="match status" value="1"/>
</dbReference>
<dbReference type="InterPro" id="IPR012833">
    <property type="entry name" value="NrdD"/>
</dbReference>
<feature type="compositionally biased region" description="Basic and acidic residues" evidence="1">
    <location>
        <begin position="1"/>
        <end position="27"/>
    </location>
</feature>
<dbReference type="Pfam" id="PF13597">
    <property type="entry name" value="NRDD"/>
    <property type="match status" value="1"/>
</dbReference>
<dbReference type="GO" id="GO:0009265">
    <property type="term" value="P:2'-deoxyribonucleotide biosynthetic process"/>
    <property type="evidence" value="ECO:0007669"/>
    <property type="project" value="TreeGrafter"/>
</dbReference>
<dbReference type="SUPFAM" id="SSF51998">
    <property type="entry name" value="PFL-like glycyl radical enzymes"/>
    <property type="match status" value="1"/>
</dbReference>
<protein>
    <submittedName>
        <fullName evidence="2">Ribonucleoside-triphosphate reductase class III catalytic subunit</fullName>
    </submittedName>
</protein>
<dbReference type="PANTHER" id="PTHR21075:SF0">
    <property type="entry name" value="ANAEROBIC RIBONUCLEOSIDE-TRIPHOSPHATE REDUCTASE"/>
    <property type="match status" value="1"/>
</dbReference>
<dbReference type="Proteomes" id="UP000295066">
    <property type="component" value="Unassembled WGS sequence"/>
</dbReference>
<comment type="caution">
    <text evidence="2">The sequence shown here is derived from an EMBL/GenBank/DDBJ whole genome shotgun (WGS) entry which is preliminary data.</text>
</comment>
<organism evidence="2 3">
    <name type="scientific">Aminivibrio pyruvatiphilus</name>
    <dbReference type="NCBI Taxonomy" id="1005740"/>
    <lineage>
        <taxon>Bacteria</taxon>
        <taxon>Thermotogati</taxon>
        <taxon>Synergistota</taxon>
        <taxon>Synergistia</taxon>
        <taxon>Synergistales</taxon>
        <taxon>Aminobacteriaceae</taxon>
        <taxon>Aminivibrio</taxon>
    </lineage>
</organism>
<dbReference type="PANTHER" id="PTHR21075">
    <property type="entry name" value="ANAEROBIC RIBONUCLEOSIDE-TRIPHOSPHATE REDUCTASE"/>
    <property type="match status" value="1"/>
</dbReference>
<gene>
    <name evidence="2" type="ORF">C8D99_101329</name>
</gene>
<sequence length="727" mass="81129">MAKKTDEQVAFLRGREEPSPGRDKDMPGRQMVMFAPGRESTDLALMVDALAHEETQPWHPSRIRDALVKEAGVEPGLAGEIASEVESDLLRWGRDRVTTSLVRELVNVKLFQRGLDAKLQDHSRIGIPVHDLETMMLNPNRENSNTTHNPESINLSIAELALKQYALTKVFSRDVAEAHLSGTIHLHDLGMVNRPYCSGQSIAYVAKFGLNLPSITSISKPAKHPDVLLAHLLKMTSVLQNNFAGAIGWDAVNTFFAPYLTGLSEERVHQLAQMLIFEFNQLAGGRGGQVAFTDINLYYEIPKHFRDVPAIGPGGVETGKTYGDYAAEAKSFLKALFRVYLEGDSRGQPFFFPKPLLHITEDFFREEGWEEMLSLACELSAEKGNTYYVFDRGDVVKLSECCRLSFELDDEDLLDARTPWKLRFCALQNVTLNLPRLAYRSAGDRETLFDLVDHYMEMAAKAHVQKRKFLGGILAQGKKGPLSVLCMDHDGEAYLRLDKAKYLIGILGVNEMVQVMTGFQLHESKEALDLALAVVQYMNLKCEMLSERLGLAMVLEQTPAESTAYRFAKLDLKSWPEAASVVKGDPGTGEVYYTNSSHIPYSVRMDPADKVLREGRFHPMISAGAITHLWMGEHKPDPDALASFIRKIFLHSENAQVAFSPEFTICNGCGRVSRGLRTECGWCGSGDVDGITRITGYFTRTSSWNGGKRAELRDRVRSSLQPSGLRE</sequence>
<dbReference type="GO" id="GO:0008998">
    <property type="term" value="F:ribonucleoside-triphosphate reductase (thioredoxin) activity"/>
    <property type="evidence" value="ECO:0007669"/>
    <property type="project" value="InterPro"/>
</dbReference>
<dbReference type="AlphaFoldDB" id="A0A4R8MJG2"/>
<dbReference type="GO" id="GO:0004748">
    <property type="term" value="F:ribonucleoside-diphosphate reductase activity, thioredoxin disulfide as acceptor"/>
    <property type="evidence" value="ECO:0007669"/>
    <property type="project" value="TreeGrafter"/>
</dbReference>
<dbReference type="EMBL" id="SORI01000001">
    <property type="protein sequence ID" value="TDY65178.1"/>
    <property type="molecule type" value="Genomic_DNA"/>
</dbReference>
<dbReference type="GO" id="GO:0006260">
    <property type="term" value="P:DNA replication"/>
    <property type="evidence" value="ECO:0007669"/>
    <property type="project" value="InterPro"/>
</dbReference>
<feature type="region of interest" description="Disordered" evidence="1">
    <location>
        <begin position="1"/>
        <end position="29"/>
    </location>
</feature>
<proteinExistence type="predicted"/>
<keyword evidence="3" id="KW-1185">Reference proteome</keyword>
<reference evidence="2 3" key="1">
    <citation type="submission" date="2019-03" db="EMBL/GenBank/DDBJ databases">
        <title>Genomic Encyclopedia of Type Strains, Phase IV (KMG-IV): sequencing the most valuable type-strain genomes for metagenomic binning, comparative biology and taxonomic classification.</title>
        <authorList>
            <person name="Goeker M."/>
        </authorList>
    </citation>
    <scope>NUCLEOTIDE SEQUENCE [LARGE SCALE GENOMIC DNA]</scope>
    <source>
        <strain evidence="2 3">DSM 25964</strain>
    </source>
</reference>
<dbReference type="GO" id="GO:0031250">
    <property type="term" value="C:anaerobic ribonucleoside-triphosphate reductase complex"/>
    <property type="evidence" value="ECO:0007669"/>
    <property type="project" value="TreeGrafter"/>
</dbReference>
<evidence type="ECO:0000313" key="3">
    <source>
        <dbReference type="Proteomes" id="UP000295066"/>
    </source>
</evidence>
<accession>A0A4R8MJG2</accession>
<name>A0A4R8MJG2_9BACT</name>